<comment type="caution">
    <text evidence="1">The sequence shown here is derived from an EMBL/GenBank/DDBJ whole genome shotgun (WGS) entry which is preliminary data.</text>
</comment>
<accession>A0AB34I2M0</accession>
<protein>
    <submittedName>
        <fullName evidence="1">Uncharacterized protein</fullName>
    </submittedName>
</protein>
<sequence length="89" mass="10600">MLRDNRFLKHCGIQGSIMESRSHQRFPWKEAWRTLVQLPTEARGLEMGRWSGRHRFSIFKSCKFKTGTPAAITYWKVEEEPVCEHRGHR</sequence>
<dbReference type="EMBL" id="JAIQCJ010000154">
    <property type="protein sequence ID" value="KAJ8797804.1"/>
    <property type="molecule type" value="Genomic_DNA"/>
</dbReference>
<keyword evidence="2" id="KW-1185">Reference proteome</keyword>
<organism evidence="1 2">
    <name type="scientific">Eschrichtius robustus</name>
    <name type="common">California gray whale</name>
    <name type="synonym">Eschrichtius gibbosus</name>
    <dbReference type="NCBI Taxonomy" id="9764"/>
    <lineage>
        <taxon>Eukaryota</taxon>
        <taxon>Metazoa</taxon>
        <taxon>Chordata</taxon>
        <taxon>Craniata</taxon>
        <taxon>Vertebrata</taxon>
        <taxon>Euteleostomi</taxon>
        <taxon>Mammalia</taxon>
        <taxon>Eutheria</taxon>
        <taxon>Laurasiatheria</taxon>
        <taxon>Artiodactyla</taxon>
        <taxon>Whippomorpha</taxon>
        <taxon>Cetacea</taxon>
        <taxon>Mysticeti</taxon>
        <taxon>Eschrichtiidae</taxon>
        <taxon>Eschrichtius</taxon>
    </lineage>
</organism>
<evidence type="ECO:0000313" key="2">
    <source>
        <dbReference type="Proteomes" id="UP001159641"/>
    </source>
</evidence>
<reference evidence="1 2" key="1">
    <citation type="submission" date="2022-11" db="EMBL/GenBank/DDBJ databases">
        <title>Whole genome sequence of Eschrichtius robustus ER-17-0199.</title>
        <authorList>
            <person name="Bruniche-Olsen A."/>
            <person name="Black A.N."/>
            <person name="Fields C.J."/>
            <person name="Walden K."/>
            <person name="Dewoody J.A."/>
        </authorList>
    </citation>
    <scope>NUCLEOTIDE SEQUENCE [LARGE SCALE GENOMIC DNA]</scope>
    <source>
        <strain evidence="1">ER-17-0199</strain>
        <tissue evidence="1">Blubber</tissue>
    </source>
</reference>
<proteinExistence type="predicted"/>
<evidence type="ECO:0000313" key="1">
    <source>
        <dbReference type="EMBL" id="KAJ8797804.1"/>
    </source>
</evidence>
<gene>
    <name evidence="1" type="ORF">J1605_017006</name>
</gene>
<name>A0AB34I2M0_ESCRO</name>
<dbReference type="AlphaFoldDB" id="A0AB34I2M0"/>
<dbReference type="Proteomes" id="UP001159641">
    <property type="component" value="Unassembled WGS sequence"/>
</dbReference>